<evidence type="ECO:0000256" key="8">
    <source>
        <dbReference type="NCBIfam" id="TIGR04265"/>
    </source>
</evidence>
<keyword evidence="6" id="KW-1133">Transmembrane helix</keyword>
<protein>
    <recommendedName>
        <fullName evidence="8">Cardiolipin synthase</fullName>
        <ecNumber evidence="8">2.7.8.-</ecNumber>
    </recommendedName>
</protein>
<dbReference type="Pfam" id="PF13091">
    <property type="entry name" value="PLDc_2"/>
    <property type="match status" value="2"/>
</dbReference>
<dbReference type="PANTHER" id="PTHR21248:SF7">
    <property type="entry name" value="MINOR CARDIOLIPIN SYNTHASE CLSB"/>
    <property type="match status" value="1"/>
</dbReference>
<dbReference type="EMBL" id="WMEY01000001">
    <property type="protein sequence ID" value="MYL62400.1"/>
    <property type="molecule type" value="Genomic_DNA"/>
</dbReference>
<gene>
    <name evidence="10" type="primary">cls</name>
    <name evidence="10" type="ORF">GLW07_03415</name>
</gene>
<dbReference type="GO" id="GO:0008808">
    <property type="term" value="F:cardiolipin synthase activity"/>
    <property type="evidence" value="ECO:0007669"/>
    <property type="project" value="UniProtKB-UniRule"/>
</dbReference>
<dbReference type="InterPro" id="IPR001736">
    <property type="entry name" value="PLipase_D/transphosphatidylase"/>
</dbReference>
<dbReference type="SMART" id="SM00155">
    <property type="entry name" value="PLDc"/>
    <property type="match status" value="2"/>
</dbReference>
<comment type="subcellular location">
    <subcellularLocation>
        <location evidence="1">Cell membrane</location>
    </subcellularLocation>
</comment>
<keyword evidence="4" id="KW-0812">Transmembrane</keyword>
<dbReference type="GO" id="GO:0005886">
    <property type="term" value="C:plasma membrane"/>
    <property type="evidence" value="ECO:0007669"/>
    <property type="project" value="UniProtKB-SubCell"/>
</dbReference>
<evidence type="ECO:0000256" key="1">
    <source>
        <dbReference type="ARBA" id="ARBA00004236"/>
    </source>
</evidence>
<keyword evidence="3" id="KW-0808">Transferase</keyword>
<evidence type="ECO:0000256" key="3">
    <source>
        <dbReference type="ARBA" id="ARBA00022679"/>
    </source>
</evidence>
<dbReference type="InterPro" id="IPR025202">
    <property type="entry name" value="PLD-like_dom"/>
</dbReference>
<sequence>MGFLLIILLVLLLWITIDLHLGNKKRKQASSSQLEMSGKATFIGDGDDFFRKLLHDVDAAVQEIQMMFYIFRDDDTGQLVIDHLCKKATSGVQVYLLVDYGGSHGLKKATINKMRSCGIHFSYSRKISFPKLFTSLNERNHRKITVIDGRIGYVGGFNVGNEYAGKDPKFGYWRDYHLRLTGEAVKGLQDQFLLDWKENHPISIESSVSPVLQKGDEAIAFHITNGTDVEEAFVSYINQATTSIKIGTPYYIPGQTVQTSLLRALKCGVSVQIILPMRADHPLVKEASYPYLVELIKAGCEVYQYMNGFYHAKVMVIDDTFCDIGTANFDQRSFHINGEINCLLHSSNFVSEIKEVIKKDLLQSERLDLTRLQDRTIGNRMLAPIARLFSPFL</sequence>
<evidence type="ECO:0000313" key="10">
    <source>
        <dbReference type="EMBL" id="MYL62400.1"/>
    </source>
</evidence>
<dbReference type="EC" id="2.7.8.-" evidence="8"/>
<evidence type="ECO:0000256" key="4">
    <source>
        <dbReference type="ARBA" id="ARBA00022692"/>
    </source>
</evidence>
<proteinExistence type="predicted"/>
<dbReference type="AlphaFoldDB" id="A0A845ET17"/>
<dbReference type="SUPFAM" id="SSF56024">
    <property type="entry name" value="Phospholipase D/nuclease"/>
    <property type="match status" value="2"/>
</dbReference>
<evidence type="ECO:0000313" key="11">
    <source>
        <dbReference type="Proteomes" id="UP000447833"/>
    </source>
</evidence>
<keyword evidence="2" id="KW-1003">Cell membrane</keyword>
<dbReference type="CDD" id="cd09112">
    <property type="entry name" value="PLDc_CLS_2"/>
    <property type="match status" value="1"/>
</dbReference>
<comment type="caution">
    <text evidence="10">The sequence shown here is derived from an EMBL/GenBank/DDBJ whole genome shotgun (WGS) entry which is preliminary data.</text>
</comment>
<evidence type="ECO:0000256" key="5">
    <source>
        <dbReference type="ARBA" id="ARBA00022737"/>
    </source>
</evidence>
<evidence type="ECO:0000256" key="6">
    <source>
        <dbReference type="ARBA" id="ARBA00022989"/>
    </source>
</evidence>
<accession>A0A845ET17</accession>
<dbReference type="NCBIfam" id="TIGR04265">
    <property type="entry name" value="bac_cardiolipin"/>
    <property type="match status" value="1"/>
</dbReference>
<keyword evidence="5" id="KW-0677">Repeat</keyword>
<dbReference type="RefSeq" id="WP_160918231.1">
    <property type="nucleotide sequence ID" value="NZ_WMEY01000001.1"/>
</dbReference>
<dbReference type="Gene3D" id="3.30.870.10">
    <property type="entry name" value="Endonuclease Chain A"/>
    <property type="match status" value="2"/>
</dbReference>
<evidence type="ECO:0000259" key="9">
    <source>
        <dbReference type="PROSITE" id="PS50035"/>
    </source>
</evidence>
<reference evidence="10 11" key="1">
    <citation type="submission" date="2019-11" db="EMBL/GenBank/DDBJ databases">
        <title>Genome sequences of 17 halophilic strains isolated from different environments.</title>
        <authorList>
            <person name="Furrow R.E."/>
        </authorList>
    </citation>
    <scope>NUCLEOTIDE SEQUENCE [LARGE SCALE GENOMIC DNA]</scope>
    <source>
        <strain evidence="10 11">22506_14_FS</strain>
    </source>
</reference>
<dbReference type="CDD" id="cd09110">
    <property type="entry name" value="PLDc_CLS_1"/>
    <property type="match status" value="1"/>
</dbReference>
<evidence type="ECO:0000256" key="7">
    <source>
        <dbReference type="ARBA" id="ARBA00023136"/>
    </source>
</evidence>
<dbReference type="PANTHER" id="PTHR21248">
    <property type="entry name" value="CARDIOLIPIN SYNTHASE"/>
    <property type="match status" value="1"/>
</dbReference>
<dbReference type="GO" id="GO:0032049">
    <property type="term" value="P:cardiolipin biosynthetic process"/>
    <property type="evidence" value="ECO:0007669"/>
    <property type="project" value="UniProtKB-UniRule"/>
</dbReference>
<feature type="domain" description="PLD phosphodiesterase" evidence="9">
    <location>
        <begin position="306"/>
        <end position="333"/>
    </location>
</feature>
<dbReference type="Proteomes" id="UP000447833">
    <property type="component" value="Unassembled WGS sequence"/>
</dbReference>
<evidence type="ECO:0000256" key="2">
    <source>
        <dbReference type="ARBA" id="ARBA00022475"/>
    </source>
</evidence>
<dbReference type="InterPro" id="IPR022924">
    <property type="entry name" value="Cardiolipin_synthase"/>
</dbReference>
<dbReference type="PROSITE" id="PS50035">
    <property type="entry name" value="PLD"/>
    <property type="match status" value="2"/>
</dbReference>
<feature type="domain" description="PLD phosphodiesterase" evidence="9">
    <location>
        <begin position="136"/>
        <end position="163"/>
    </location>
</feature>
<name>A0A845ET17_9BACL</name>
<keyword evidence="7" id="KW-0472">Membrane</keyword>
<organism evidence="10 11">
    <name type="scientific">Guptibacillus hwajinpoensis</name>
    <dbReference type="NCBI Taxonomy" id="208199"/>
    <lineage>
        <taxon>Bacteria</taxon>
        <taxon>Bacillati</taxon>
        <taxon>Bacillota</taxon>
        <taxon>Bacilli</taxon>
        <taxon>Bacillales</taxon>
        <taxon>Guptibacillaceae</taxon>
        <taxon>Guptibacillus</taxon>
    </lineage>
</organism>